<dbReference type="EMBL" id="BGPR01001422">
    <property type="protein sequence ID" value="GBM53508.1"/>
    <property type="molecule type" value="Genomic_DNA"/>
</dbReference>
<comment type="caution">
    <text evidence="1">The sequence shown here is derived from an EMBL/GenBank/DDBJ whole genome shotgun (WGS) entry which is preliminary data.</text>
</comment>
<evidence type="ECO:0000313" key="1">
    <source>
        <dbReference type="EMBL" id="GBM53508.1"/>
    </source>
</evidence>
<keyword evidence="2" id="KW-1185">Reference proteome</keyword>
<dbReference type="OrthoDB" id="6437659at2759"/>
<dbReference type="AlphaFoldDB" id="A0A4Y2GM06"/>
<evidence type="ECO:0000313" key="2">
    <source>
        <dbReference type="Proteomes" id="UP000499080"/>
    </source>
</evidence>
<reference evidence="1 2" key="1">
    <citation type="journal article" date="2019" name="Sci. Rep.">
        <title>Orb-weaving spider Araneus ventricosus genome elucidates the spidroin gene catalogue.</title>
        <authorList>
            <person name="Kono N."/>
            <person name="Nakamura H."/>
            <person name="Ohtoshi R."/>
            <person name="Moran D.A.P."/>
            <person name="Shinohara A."/>
            <person name="Yoshida Y."/>
            <person name="Fujiwara M."/>
            <person name="Mori M."/>
            <person name="Tomita M."/>
            <person name="Arakawa K."/>
        </authorList>
    </citation>
    <scope>NUCLEOTIDE SEQUENCE [LARGE SCALE GENOMIC DNA]</scope>
</reference>
<dbReference type="Proteomes" id="UP000499080">
    <property type="component" value="Unassembled WGS sequence"/>
</dbReference>
<gene>
    <name evidence="1" type="ORF">AVEN_261278_1</name>
</gene>
<accession>A0A4Y2GM06</accession>
<organism evidence="1 2">
    <name type="scientific">Araneus ventricosus</name>
    <name type="common">Orbweaver spider</name>
    <name type="synonym">Epeira ventricosa</name>
    <dbReference type="NCBI Taxonomy" id="182803"/>
    <lineage>
        <taxon>Eukaryota</taxon>
        <taxon>Metazoa</taxon>
        <taxon>Ecdysozoa</taxon>
        <taxon>Arthropoda</taxon>
        <taxon>Chelicerata</taxon>
        <taxon>Arachnida</taxon>
        <taxon>Araneae</taxon>
        <taxon>Araneomorphae</taxon>
        <taxon>Entelegynae</taxon>
        <taxon>Araneoidea</taxon>
        <taxon>Araneidae</taxon>
        <taxon>Araneus</taxon>
    </lineage>
</organism>
<sequence length="131" mass="14653">MIRASQGNEITKIRTDNLSSVMAVLDPHTPHQLVRDIQSFSHRIEIFWLDGSKPMQAIGDNGNTGRSGYKVPQTVHLKPVFWTREEILFVTGHGPFPSFFNCFYLSDSDSCARGDVGDPIHYVTSCPLTLS</sequence>
<protein>
    <submittedName>
        <fullName evidence="1">Uncharacterized protein</fullName>
    </submittedName>
</protein>
<name>A0A4Y2GM06_ARAVE</name>
<proteinExistence type="predicted"/>